<organism evidence="1 2">
    <name type="scientific">Scortum barcoo</name>
    <name type="common">barcoo grunter</name>
    <dbReference type="NCBI Taxonomy" id="214431"/>
    <lineage>
        <taxon>Eukaryota</taxon>
        <taxon>Metazoa</taxon>
        <taxon>Chordata</taxon>
        <taxon>Craniata</taxon>
        <taxon>Vertebrata</taxon>
        <taxon>Euteleostomi</taxon>
        <taxon>Actinopterygii</taxon>
        <taxon>Neopterygii</taxon>
        <taxon>Teleostei</taxon>
        <taxon>Neoteleostei</taxon>
        <taxon>Acanthomorphata</taxon>
        <taxon>Eupercaria</taxon>
        <taxon>Centrarchiformes</taxon>
        <taxon>Terapontoidei</taxon>
        <taxon>Terapontidae</taxon>
        <taxon>Scortum</taxon>
    </lineage>
</organism>
<gene>
    <name evidence="1" type="ORF">L3Q82_008195</name>
</gene>
<dbReference type="EMBL" id="CM041539">
    <property type="protein sequence ID" value="KAI3367127.1"/>
    <property type="molecule type" value="Genomic_DNA"/>
</dbReference>
<keyword evidence="2" id="KW-1185">Reference proteome</keyword>
<name>A0ACB8WH10_9TELE</name>
<accession>A0ACB8WH10</accession>
<comment type="caution">
    <text evidence="1">The sequence shown here is derived from an EMBL/GenBank/DDBJ whole genome shotgun (WGS) entry which is preliminary data.</text>
</comment>
<evidence type="ECO:0000313" key="2">
    <source>
        <dbReference type="Proteomes" id="UP000831701"/>
    </source>
</evidence>
<dbReference type="Proteomes" id="UP000831701">
    <property type="component" value="Chromosome 9"/>
</dbReference>
<evidence type="ECO:0000313" key="1">
    <source>
        <dbReference type="EMBL" id="KAI3367127.1"/>
    </source>
</evidence>
<protein>
    <submittedName>
        <fullName evidence="1">Uncharacterized protein</fullName>
    </submittedName>
</protein>
<sequence>MALYRKPPGCTWLIGDRDSQCGVICSRTQGKPVCGSDGRSYETGCELQRARCKDKTLTLAHRGRCRGKNWVKIDQLPAAPAPTSTSEGRDLELKDAGQSKCRVERNQALEQARRPQESMFIPECNDDGTFAQVQCHTLTGYCWCVTSDGKPVSGSSVHNRTPVCSGSVTDKPPGPPNSGRKDDGSKPTPTMETHVPPEGDEITAPTLWIKQLVYKENKQNSSTSRKQEKVPSCDQERQSALDEARQHPREAIFIPDCGPGGLYKPVQCHQSTGYCWCVLVDTGRPIPGTSTRYQTPECDGAARSRISDTEDPFQGRELTGCPEGKKVEFITSLLDALTTDMVEAINSPAPSGGGRFAEPDPSHTLEERVVHWYFAQLDNNGSQDINKKELKPFKKYLKKKAKPKKCARKFTDYCDLNKDRAISLQELKGCLGVSKEGEAYVNKNTLFVSRLLFHVKLLSSLLVSFPAVSSLPLLFVLAVSSRLTATLLTSILAAVLGSLQIGYHTGNVNAPAKIIEEFFNHTWRARHNQSMPDHSLTVLWSLSVSIKDFGALLGSLGVKYLADSYGRRNSILIVNCLSVVGACLMSASKASKSFEVLILGRLVFGLFCGLVMSLNPLYIQEVSPTNLRGAFATLNQVSFASGILVGMVAGLETVLGTEHHWAMMLSLSLIPALAQYLVLPFCPESPRYLLINRGEERKAEAALLRLTGSSDKVFAELEEMKEEAAHTQSGVTTRRVLQEAQLQAAHHHRPHHQPGQPAVWIQRERCPSNPLKLKEIVAPFFQIINYSTRMFQAKFDQAKYLTLGVGAVNVTFTVVAFFLMERAGRRRLLLTGFISIAVCNLLMTIVDSVLHLVPELRSLQVLLVFCLISAYELGPGPISWFIAAELFDQPGRPIAMAFTSMLNWGGKFVLALLFPPLLKFCGAYVYLLFMTVALSAFTFTWIRLPETKGRTFDDIAEEDHDFGEFNNGKFSATKPDAESGTFTVKNLQPGDKGLYFCANMDIIITKGGVLTLSVFLLWTTGRINAGGVNQTDILWKNQGNDAVMNCSHTKTADYSQMYWYRQLPGESIKLIVYTALGSKDHDFGSFPKEKFAATKPDAESGTFTVKNLQPGDKGLYFCAVIPTVSSKLRLCAHLLSSLRELVNLKDHDFGEFNNGKFAATKPNAESGTFTVKNLQPGDKGLYFCANMDIIITKGGVLTLSVFLLWSTGLINGDGVTQTDILWKNQGDNATMNCSHTKDANYYQMYWYRQLPGEMMKLIVFTSTTSTDHDFGEFNNGKFAATKPNAESGTFTVKNLQPGDKGLYFCANMDIIIIKGGVLTLSVFLLWTTGLINGDGVTQTDILWKNQDDNATMNCSHTKDASYYQMYWYRQLPGEMMKLIVFTSTTSKDHDFGEFNNGKFAATKPNALSGTFTVKNLQPGDKGLYFCAVPPNTNSVLQTPPFIIKRTGESVTREINCSHKTTSFQIIYWYKQDEHKALKLLGYLYLDTPYPEDDVKEKKSALMEMARKASNLTVSNLSLNDSGVYFCAASQHSAADSPQVNTKTLLHLSADSVTGWCKVKWSWTQDADADEAGGRVDVRLFIEGKHGNTGTQEQEQGRALGSKDHDFGSFPKEKFAATKPNAESGTFTVKNLQPGDKGLYFCAVTGQTKSGSQAHHEQKNIKDRYVARIGVTRGPTLEPGLGLGLTGKAPGGRVFAHRDPAGLSPKWRRGPPSSRLTTRRKVHEGPVQCGLGSSRGGGPRRTQSLDQNSGNRDMECHLAGGEGA</sequence>
<reference evidence="1" key="1">
    <citation type="submission" date="2022-04" db="EMBL/GenBank/DDBJ databases">
        <title>Jade perch genome.</title>
        <authorList>
            <person name="Chao B."/>
        </authorList>
    </citation>
    <scope>NUCLEOTIDE SEQUENCE</scope>
    <source>
        <strain evidence="1">CB-2022</strain>
    </source>
</reference>
<proteinExistence type="predicted"/>